<dbReference type="AlphaFoldDB" id="A0A971M4T8"/>
<keyword evidence="5 8" id="KW-0812">Transmembrane</keyword>
<gene>
    <name evidence="9" type="ORF">GXY80_07920</name>
</gene>
<dbReference type="GO" id="GO:0009279">
    <property type="term" value="C:cell outer membrane"/>
    <property type="evidence" value="ECO:0007669"/>
    <property type="project" value="UniProtKB-SubCell"/>
</dbReference>
<accession>A0A971M4T8</accession>
<evidence type="ECO:0000256" key="3">
    <source>
        <dbReference type="ARBA" id="ARBA00022448"/>
    </source>
</evidence>
<dbReference type="SUPFAM" id="SSF56954">
    <property type="entry name" value="Outer membrane efflux proteins (OEP)"/>
    <property type="match status" value="1"/>
</dbReference>
<evidence type="ECO:0000256" key="7">
    <source>
        <dbReference type="ARBA" id="ARBA00023237"/>
    </source>
</evidence>
<dbReference type="EMBL" id="JAAYEE010000128">
    <property type="protein sequence ID" value="NLW35392.1"/>
    <property type="molecule type" value="Genomic_DNA"/>
</dbReference>
<evidence type="ECO:0000256" key="2">
    <source>
        <dbReference type="ARBA" id="ARBA00007613"/>
    </source>
</evidence>
<protein>
    <submittedName>
        <fullName evidence="9">TolC family protein</fullName>
    </submittedName>
</protein>
<dbReference type="Gene3D" id="1.20.1600.10">
    <property type="entry name" value="Outer membrane efflux proteins (OEP)"/>
    <property type="match status" value="1"/>
</dbReference>
<proteinExistence type="inferred from homology"/>
<dbReference type="GO" id="GO:0015562">
    <property type="term" value="F:efflux transmembrane transporter activity"/>
    <property type="evidence" value="ECO:0007669"/>
    <property type="project" value="InterPro"/>
</dbReference>
<keyword evidence="6 8" id="KW-0472">Membrane</keyword>
<dbReference type="InterPro" id="IPR003423">
    <property type="entry name" value="OMP_efflux"/>
</dbReference>
<evidence type="ECO:0000256" key="4">
    <source>
        <dbReference type="ARBA" id="ARBA00022452"/>
    </source>
</evidence>
<keyword evidence="7" id="KW-0998">Cell outer membrane</keyword>
<dbReference type="PANTHER" id="PTHR30026">
    <property type="entry name" value="OUTER MEMBRANE PROTEIN TOLC"/>
    <property type="match status" value="1"/>
</dbReference>
<sequence>MDRSDFRKSTTYLKYAITLVLAVLVFRGFMPELLGAEKLTLAEGLRIVTEESRIVKLSRQDELISEADTRAARSGLLPHIYGSYTRNYNEKQQGAVMGSQSVYTQQKDFYAYSLIVRQILWDFGGVSSTYKASKKILEARQYDYKRTKNFAALLFTTGYLDLLESEKMVTVGEKEVERLETHLKTARSLYDEGVITRNDLLQAEVRLSDARQKLLTAENTRKINVSRLNNMLVRPLASTIETEEAAGSAWEPIDLDRAFDLAGKERYEVRIVDATLEAVDFEATAKKAEYYPRFFVEGGYDYAENKYALYDGSWTVIGGMTINFLSGGSTKAGIDKIRHRKNKLITERKKLIDDIRLEVERYHLDLANACEKVKVTKDATFQAEENLRINTIKYREGEGTATDVIDAITLLTMAETNYHRSRYDLLRAEAGLMHAMGQDLLEVYR</sequence>
<comment type="caution">
    <text evidence="9">The sequence shown here is derived from an EMBL/GenBank/DDBJ whole genome shotgun (WGS) entry which is preliminary data.</text>
</comment>
<dbReference type="Proteomes" id="UP000777265">
    <property type="component" value="Unassembled WGS sequence"/>
</dbReference>
<reference evidence="9" key="2">
    <citation type="submission" date="2020-01" db="EMBL/GenBank/DDBJ databases">
        <authorList>
            <person name="Campanaro S."/>
        </authorList>
    </citation>
    <scope>NUCLEOTIDE SEQUENCE</scope>
    <source>
        <strain evidence="9">AS06rmzACSIP_7</strain>
    </source>
</reference>
<dbReference type="GO" id="GO:0015288">
    <property type="term" value="F:porin activity"/>
    <property type="evidence" value="ECO:0007669"/>
    <property type="project" value="TreeGrafter"/>
</dbReference>
<name>A0A971M4T8_9BACT</name>
<dbReference type="GO" id="GO:1990281">
    <property type="term" value="C:efflux pump complex"/>
    <property type="evidence" value="ECO:0007669"/>
    <property type="project" value="TreeGrafter"/>
</dbReference>
<keyword evidence="8" id="KW-1133">Transmembrane helix</keyword>
<organism evidence="9 10">
    <name type="scientific">Syntrophorhabdus aromaticivorans</name>
    <dbReference type="NCBI Taxonomy" id="328301"/>
    <lineage>
        <taxon>Bacteria</taxon>
        <taxon>Pseudomonadati</taxon>
        <taxon>Thermodesulfobacteriota</taxon>
        <taxon>Syntrophorhabdia</taxon>
        <taxon>Syntrophorhabdales</taxon>
        <taxon>Syntrophorhabdaceae</taxon>
        <taxon>Syntrophorhabdus</taxon>
    </lineage>
</organism>
<evidence type="ECO:0000256" key="1">
    <source>
        <dbReference type="ARBA" id="ARBA00004442"/>
    </source>
</evidence>
<evidence type="ECO:0000256" key="5">
    <source>
        <dbReference type="ARBA" id="ARBA00022692"/>
    </source>
</evidence>
<dbReference type="InterPro" id="IPR051906">
    <property type="entry name" value="TolC-like"/>
</dbReference>
<feature type="transmembrane region" description="Helical" evidence="8">
    <location>
        <begin position="12"/>
        <end position="30"/>
    </location>
</feature>
<keyword evidence="3" id="KW-0813">Transport</keyword>
<evidence type="ECO:0000313" key="9">
    <source>
        <dbReference type="EMBL" id="NLW35392.1"/>
    </source>
</evidence>
<keyword evidence="4" id="KW-1134">Transmembrane beta strand</keyword>
<comment type="similarity">
    <text evidence="2">Belongs to the outer membrane factor (OMF) (TC 1.B.17) family.</text>
</comment>
<evidence type="ECO:0000313" key="10">
    <source>
        <dbReference type="Proteomes" id="UP000777265"/>
    </source>
</evidence>
<reference evidence="9" key="1">
    <citation type="journal article" date="2020" name="Biotechnol. Biofuels">
        <title>New insights from the biogas microbiome by comprehensive genome-resolved metagenomics of nearly 1600 species originating from multiple anaerobic digesters.</title>
        <authorList>
            <person name="Campanaro S."/>
            <person name="Treu L."/>
            <person name="Rodriguez-R L.M."/>
            <person name="Kovalovszki A."/>
            <person name="Ziels R.M."/>
            <person name="Maus I."/>
            <person name="Zhu X."/>
            <person name="Kougias P.G."/>
            <person name="Basile A."/>
            <person name="Luo G."/>
            <person name="Schluter A."/>
            <person name="Konstantinidis K.T."/>
            <person name="Angelidaki I."/>
        </authorList>
    </citation>
    <scope>NUCLEOTIDE SEQUENCE</scope>
    <source>
        <strain evidence="9">AS06rmzACSIP_7</strain>
    </source>
</reference>
<comment type="subcellular location">
    <subcellularLocation>
        <location evidence="1">Cell outer membrane</location>
    </subcellularLocation>
</comment>
<evidence type="ECO:0000256" key="8">
    <source>
        <dbReference type="SAM" id="Phobius"/>
    </source>
</evidence>
<evidence type="ECO:0000256" key="6">
    <source>
        <dbReference type="ARBA" id="ARBA00023136"/>
    </source>
</evidence>
<dbReference type="Pfam" id="PF02321">
    <property type="entry name" value="OEP"/>
    <property type="match status" value="2"/>
</dbReference>
<dbReference type="PANTHER" id="PTHR30026:SF21">
    <property type="entry name" value="SLR1270 PROTEIN"/>
    <property type="match status" value="1"/>
</dbReference>